<dbReference type="PANTHER" id="PTHR46913">
    <property type="entry name" value="RING-H2 FINGER PROTEIN ATL16"/>
    <property type="match status" value="1"/>
</dbReference>
<evidence type="ECO:0000256" key="13">
    <source>
        <dbReference type="PROSITE-ProRule" id="PRU00175"/>
    </source>
</evidence>
<dbReference type="PANTHER" id="PTHR46913:SF1">
    <property type="entry name" value="RING-H2 FINGER PROTEIN ATL16"/>
    <property type="match status" value="1"/>
</dbReference>
<evidence type="ECO:0000256" key="2">
    <source>
        <dbReference type="ARBA" id="ARBA00004167"/>
    </source>
</evidence>
<reference evidence="17 18" key="1">
    <citation type="journal article" date="2022" name="Cell">
        <title>Repeat-based holocentromeres influence genome architecture and karyotype evolution.</title>
        <authorList>
            <person name="Hofstatter P.G."/>
            <person name="Thangavel G."/>
            <person name="Lux T."/>
            <person name="Neumann P."/>
            <person name="Vondrak T."/>
            <person name="Novak P."/>
            <person name="Zhang M."/>
            <person name="Costa L."/>
            <person name="Castellani M."/>
            <person name="Scott A."/>
            <person name="Toegelov H."/>
            <person name="Fuchs J."/>
            <person name="Mata-Sucre Y."/>
            <person name="Dias Y."/>
            <person name="Vanzela A.L.L."/>
            <person name="Huettel B."/>
            <person name="Almeida C.C.S."/>
            <person name="Simkova H."/>
            <person name="Souza G."/>
            <person name="Pedrosa-Harand A."/>
            <person name="Macas J."/>
            <person name="Mayer K.F.X."/>
            <person name="Houben A."/>
            <person name="Marques A."/>
        </authorList>
    </citation>
    <scope>NUCLEOTIDE SEQUENCE [LARGE SCALE GENOMIC DNA]</scope>
    <source>
        <strain evidence="17">RhyTen1mFocal</strain>
    </source>
</reference>
<feature type="transmembrane region" description="Helical" evidence="15">
    <location>
        <begin position="48"/>
        <end position="69"/>
    </location>
</feature>
<comment type="catalytic activity">
    <reaction evidence="1">
        <text>S-ubiquitinyl-[E2 ubiquitin-conjugating enzyme]-L-cysteine + [acceptor protein]-L-lysine = [E2 ubiquitin-conjugating enzyme]-L-cysteine + N(6)-ubiquitinyl-[acceptor protein]-L-lysine.</text>
        <dbReference type="EC" id="2.3.2.27"/>
    </reaction>
</comment>
<evidence type="ECO:0000256" key="14">
    <source>
        <dbReference type="SAM" id="MobiDB-lite"/>
    </source>
</evidence>
<evidence type="ECO:0000313" key="17">
    <source>
        <dbReference type="EMBL" id="KAJ3696374.1"/>
    </source>
</evidence>
<evidence type="ECO:0000256" key="1">
    <source>
        <dbReference type="ARBA" id="ARBA00000900"/>
    </source>
</evidence>
<keyword evidence="5" id="KW-0808">Transferase</keyword>
<evidence type="ECO:0000256" key="6">
    <source>
        <dbReference type="ARBA" id="ARBA00022692"/>
    </source>
</evidence>
<comment type="subcellular location">
    <subcellularLocation>
        <location evidence="2">Membrane</location>
        <topology evidence="2">Single-pass membrane protein</topology>
    </subcellularLocation>
</comment>
<keyword evidence="9" id="KW-0833">Ubl conjugation pathway</keyword>
<dbReference type="GO" id="GO:0016567">
    <property type="term" value="P:protein ubiquitination"/>
    <property type="evidence" value="ECO:0007669"/>
    <property type="project" value="InterPro"/>
</dbReference>
<dbReference type="GO" id="GO:0008270">
    <property type="term" value="F:zinc ion binding"/>
    <property type="evidence" value="ECO:0007669"/>
    <property type="project" value="UniProtKB-KW"/>
</dbReference>
<protein>
    <recommendedName>
        <fullName evidence="4">RING-type E3 ubiquitin transferase</fullName>
        <ecNumber evidence="4">2.3.2.27</ecNumber>
    </recommendedName>
</protein>
<keyword evidence="6 15" id="KW-0812">Transmembrane</keyword>
<evidence type="ECO:0000256" key="9">
    <source>
        <dbReference type="ARBA" id="ARBA00022786"/>
    </source>
</evidence>
<feature type="domain" description="RING-type" evidence="16">
    <location>
        <begin position="129"/>
        <end position="171"/>
    </location>
</feature>
<evidence type="ECO:0000256" key="12">
    <source>
        <dbReference type="ARBA" id="ARBA00023136"/>
    </source>
</evidence>
<evidence type="ECO:0000313" key="18">
    <source>
        <dbReference type="Proteomes" id="UP001210211"/>
    </source>
</evidence>
<dbReference type="SMART" id="SM00184">
    <property type="entry name" value="RING"/>
    <property type="match status" value="1"/>
</dbReference>
<evidence type="ECO:0000256" key="15">
    <source>
        <dbReference type="SAM" id="Phobius"/>
    </source>
</evidence>
<evidence type="ECO:0000259" key="16">
    <source>
        <dbReference type="PROSITE" id="PS50089"/>
    </source>
</evidence>
<keyword evidence="11 15" id="KW-1133">Transmembrane helix</keyword>
<dbReference type="GO" id="GO:0061630">
    <property type="term" value="F:ubiquitin protein ligase activity"/>
    <property type="evidence" value="ECO:0007669"/>
    <property type="project" value="UniProtKB-EC"/>
</dbReference>
<evidence type="ECO:0000256" key="7">
    <source>
        <dbReference type="ARBA" id="ARBA00022723"/>
    </source>
</evidence>
<comment type="caution">
    <text evidence="17">The sequence shown here is derived from an EMBL/GenBank/DDBJ whole genome shotgun (WGS) entry which is preliminary data.</text>
</comment>
<evidence type="ECO:0000256" key="5">
    <source>
        <dbReference type="ARBA" id="ARBA00022679"/>
    </source>
</evidence>
<feature type="region of interest" description="Disordered" evidence="14">
    <location>
        <begin position="1"/>
        <end position="23"/>
    </location>
</feature>
<evidence type="ECO:0000256" key="8">
    <source>
        <dbReference type="ARBA" id="ARBA00022771"/>
    </source>
</evidence>
<sequence length="229" mass="25970">MAKKDDDSCRMIPIPDRNPPPDWPARCTASGDRIRQAPPGYSITGQHMLISLLIFVALLLLFFILYTYLRHCHMRRQVQRRLINDSGRRPQFIFSVREEPSPNRLDQAVIDSIPVIELPIHRQDSTESCAVCISEFTHGEKVRVLPQCGHRFHLECIDMWFGSHSTCPLCRSDVNSPAAKSDPVVKLEEAESKEVDSSIHVECGRDCSAATNNYSHGTRVYQSPLDEIV</sequence>
<comment type="pathway">
    <text evidence="3">Protein modification; protein ubiquitination.</text>
</comment>
<dbReference type="GO" id="GO:0016020">
    <property type="term" value="C:membrane"/>
    <property type="evidence" value="ECO:0007669"/>
    <property type="project" value="UniProtKB-SubCell"/>
</dbReference>
<dbReference type="InterPro" id="IPR013083">
    <property type="entry name" value="Znf_RING/FYVE/PHD"/>
</dbReference>
<dbReference type="PROSITE" id="PS50089">
    <property type="entry name" value="ZF_RING_2"/>
    <property type="match status" value="1"/>
</dbReference>
<gene>
    <name evidence="17" type="ORF">LUZ61_000079</name>
</gene>
<dbReference type="InterPro" id="IPR001841">
    <property type="entry name" value="Znf_RING"/>
</dbReference>
<evidence type="ECO:0000256" key="4">
    <source>
        <dbReference type="ARBA" id="ARBA00012483"/>
    </source>
</evidence>
<dbReference type="EMBL" id="JAMRDG010000001">
    <property type="protein sequence ID" value="KAJ3696374.1"/>
    <property type="molecule type" value="Genomic_DNA"/>
</dbReference>
<dbReference type="CDD" id="cd16461">
    <property type="entry name" value="RING-H2_EL5-like"/>
    <property type="match status" value="1"/>
</dbReference>
<dbReference type="AlphaFoldDB" id="A0AAD5ZES6"/>
<evidence type="ECO:0000256" key="11">
    <source>
        <dbReference type="ARBA" id="ARBA00022989"/>
    </source>
</evidence>
<dbReference type="Proteomes" id="UP001210211">
    <property type="component" value="Unassembled WGS sequence"/>
</dbReference>
<keyword evidence="10" id="KW-0862">Zinc</keyword>
<name>A0AAD5ZES6_9POAL</name>
<keyword evidence="18" id="KW-1185">Reference proteome</keyword>
<keyword evidence="7" id="KW-0479">Metal-binding</keyword>
<accession>A0AAD5ZES6</accession>
<keyword evidence="8 13" id="KW-0863">Zinc-finger</keyword>
<proteinExistence type="predicted"/>
<evidence type="ECO:0000256" key="10">
    <source>
        <dbReference type="ARBA" id="ARBA00022833"/>
    </source>
</evidence>
<organism evidence="17 18">
    <name type="scientific">Rhynchospora tenuis</name>
    <dbReference type="NCBI Taxonomy" id="198213"/>
    <lineage>
        <taxon>Eukaryota</taxon>
        <taxon>Viridiplantae</taxon>
        <taxon>Streptophyta</taxon>
        <taxon>Embryophyta</taxon>
        <taxon>Tracheophyta</taxon>
        <taxon>Spermatophyta</taxon>
        <taxon>Magnoliopsida</taxon>
        <taxon>Liliopsida</taxon>
        <taxon>Poales</taxon>
        <taxon>Cyperaceae</taxon>
        <taxon>Cyperoideae</taxon>
        <taxon>Rhynchosporeae</taxon>
        <taxon>Rhynchospora</taxon>
    </lineage>
</organism>
<dbReference type="Pfam" id="PF13639">
    <property type="entry name" value="zf-RING_2"/>
    <property type="match status" value="1"/>
</dbReference>
<keyword evidence="12 15" id="KW-0472">Membrane</keyword>
<evidence type="ECO:0000256" key="3">
    <source>
        <dbReference type="ARBA" id="ARBA00004906"/>
    </source>
</evidence>
<dbReference type="SUPFAM" id="SSF57850">
    <property type="entry name" value="RING/U-box"/>
    <property type="match status" value="1"/>
</dbReference>
<dbReference type="InterPro" id="IPR044600">
    <property type="entry name" value="ATL1/ATL16-like"/>
</dbReference>
<dbReference type="Gene3D" id="3.30.40.10">
    <property type="entry name" value="Zinc/RING finger domain, C3HC4 (zinc finger)"/>
    <property type="match status" value="1"/>
</dbReference>
<dbReference type="EC" id="2.3.2.27" evidence="4"/>